<feature type="domain" description="Metallo-beta-lactamase" evidence="2">
    <location>
        <begin position="20"/>
        <end position="224"/>
    </location>
</feature>
<proteinExistence type="predicted"/>
<dbReference type="InterPro" id="IPR036866">
    <property type="entry name" value="RibonucZ/Hydroxyglut_hydro"/>
</dbReference>
<dbReference type="AlphaFoldDB" id="A0A178ZHA2"/>
<dbReference type="Proteomes" id="UP000078343">
    <property type="component" value="Unassembled WGS sequence"/>
</dbReference>
<dbReference type="GeneID" id="30010291"/>
<sequence>MPATTMEEPEVHAFFESVTGSWQYVVADTRQKTKTNDAVIIDPVLDYDRVTGKVSTHSADQILALVADRGYTVTKILETHAHADHLSASRYLQNILKERQRQSTTAPRLPQVCIGHRIRQVQETMSKIYGVPDADLGDAFDHVFADGETFAIGSLQVCVLHLPGHTPDHIGYVVGSNVFTGDSLFNPDVGSARCDFPGGSATDLFRSMQRLLSLPGHFRLYTGHDYPPDSRDVPVGLNVEGSKAMPFTTVDTQARENKHVKRGTRMEDFVAWRSERDSSLAAPKLLAQAMQVNIRGGRLPAESSEGFKITEVPERVVRVPKAAAA</sequence>
<dbReference type="SMART" id="SM00849">
    <property type="entry name" value="Lactamase_B"/>
    <property type="match status" value="1"/>
</dbReference>
<dbReference type="CDD" id="cd07724">
    <property type="entry name" value="POD-like_MBL-fold"/>
    <property type="match status" value="1"/>
</dbReference>
<evidence type="ECO:0000313" key="4">
    <source>
        <dbReference type="Proteomes" id="UP000078343"/>
    </source>
</evidence>
<dbReference type="OrthoDB" id="449487at2759"/>
<keyword evidence="4" id="KW-1185">Reference proteome</keyword>
<organism evidence="3 4">
    <name type="scientific">Fonsecaea erecta</name>
    <dbReference type="NCBI Taxonomy" id="1367422"/>
    <lineage>
        <taxon>Eukaryota</taxon>
        <taxon>Fungi</taxon>
        <taxon>Dikarya</taxon>
        <taxon>Ascomycota</taxon>
        <taxon>Pezizomycotina</taxon>
        <taxon>Eurotiomycetes</taxon>
        <taxon>Chaetothyriomycetidae</taxon>
        <taxon>Chaetothyriales</taxon>
        <taxon>Herpotrichiellaceae</taxon>
        <taxon>Fonsecaea</taxon>
    </lineage>
</organism>
<gene>
    <name evidence="3" type="ORF">AYL99_06123</name>
</gene>
<dbReference type="EMBL" id="LVYI01000005">
    <property type="protein sequence ID" value="OAP58826.1"/>
    <property type="molecule type" value="Genomic_DNA"/>
</dbReference>
<reference evidence="3 4" key="1">
    <citation type="submission" date="2016-04" db="EMBL/GenBank/DDBJ databases">
        <title>Draft genome of Fonsecaea erecta CBS 125763.</title>
        <authorList>
            <person name="Weiss V.A."/>
            <person name="Vicente V.A."/>
            <person name="Raittz R.T."/>
            <person name="Moreno L.F."/>
            <person name="De Souza E.M."/>
            <person name="Pedrosa F.O."/>
            <person name="Steffens M.B."/>
            <person name="Faoro H."/>
            <person name="Tadra-Sfeir M.Z."/>
            <person name="Najafzadeh M.J."/>
            <person name="Felipe M.S."/>
            <person name="Teixeira M."/>
            <person name="Sun J."/>
            <person name="Xi L."/>
            <person name="Gomes R."/>
            <person name="De Azevedo C.M."/>
            <person name="Salgado C.G."/>
            <person name="Da Silva M.B."/>
            <person name="Nascimento M.F."/>
            <person name="Queiroz-Telles F."/>
            <person name="Attili D.S."/>
            <person name="Gorbushina A."/>
        </authorList>
    </citation>
    <scope>NUCLEOTIDE SEQUENCE [LARGE SCALE GENOMIC DNA]</scope>
    <source>
        <strain evidence="3 4">CBS 125763</strain>
    </source>
</reference>
<dbReference type="GO" id="GO:0046872">
    <property type="term" value="F:metal ion binding"/>
    <property type="evidence" value="ECO:0007669"/>
    <property type="project" value="UniProtKB-KW"/>
</dbReference>
<dbReference type="InterPro" id="IPR001279">
    <property type="entry name" value="Metallo-B-lactamas"/>
</dbReference>
<dbReference type="Pfam" id="PF00753">
    <property type="entry name" value="Lactamase_B"/>
    <property type="match status" value="1"/>
</dbReference>
<accession>A0A178ZHA2</accession>
<evidence type="ECO:0000259" key="2">
    <source>
        <dbReference type="SMART" id="SM00849"/>
    </source>
</evidence>
<keyword evidence="1" id="KW-0479">Metal-binding</keyword>
<dbReference type="Gene3D" id="3.60.15.10">
    <property type="entry name" value="Ribonuclease Z/Hydroxyacylglutathione hydrolase-like"/>
    <property type="match status" value="1"/>
</dbReference>
<dbReference type="GO" id="GO:0070813">
    <property type="term" value="P:hydrogen sulfide metabolic process"/>
    <property type="evidence" value="ECO:0007669"/>
    <property type="project" value="TreeGrafter"/>
</dbReference>
<dbReference type="SUPFAM" id="SSF56281">
    <property type="entry name" value="Metallo-hydrolase/oxidoreductase"/>
    <property type="match status" value="1"/>
</dbReference>
<evidence type="ECO:0000256" key="1">
    <source>
        <dbReference type="ARBA" id="ARBA00022723"/>
    </source>
</evidence>
<dbReference type="STRING" id="1367422.A0A178ZHA2"/>
<name>A0A178ZHA2_9EURO</name>
<dbReference type="InterPro" id="IPR051682">
    <property type="entry name" value="Mito_Persulfide_Diox"/>
</dbReference>
<dbReference type="GO" id="GO:0050313">
    <property type="term" value="F:sulfur dioxygenase activity"/>
    <property type="evidence" value="ECO:0007669"/>
    <property type="project" value="InterPro"/>
</dbReference>
<comment type="caution">
    <text evidence="3">The sequence shown here is derived from an EMBL/GenBank/DDBJ whole genome shotgun (WGS) entry which is preliminary data.</text>
</comment>
<protein>
    <recommendedName>
        <fullName evidence="2">Metallo-beta-lactamase domain-containing protein</fullName>
    </recommendedName>
</protein>
<dbReference type="RefSeq" id="XP_018692193.1">
    <property type="nucleotide sequence ID" value="XM_018837633.1"/>
</dbReference>
<evidence type="ECO:0000313" key="3">
    <source>
        <dbReference type="EMBL" id="OAP58826.1"/>
    </source>
</evidence>
<dbReference type="PANTHER" id="PTHR43084">
    <property type="entry name" value="PERSULFIDE DIOXYGENASE ETHE1"/>
    <property type="match status" value="1"/>
</dbReference>
<dbReference type="InterPro" id="IPR044528">
    <property type="entry name" value="POD-like_MBL-fold"/>
</dbReference>
<dbReference type="GO" id="GO:0006749">
    <property type="term" value="P:glutathione metabolic process"/>
    <property type="evidence" value="ECO:0007669"/>
    <property type="project" value="InterPro"/>
</dbReference>
<dbReference type="PANTHER" id="PTHR43084:SF1">
    <property type="entry name" value="PERSULFIDE DIOXYGENASE ETHE1, MITOCHONDRIAL"/>
    <property type="match status" value="1"/>
</dbReference>